<evidence type="ECO:0000259" key="1">
    <source>
        <dbReference type="Pfam" id="PF00561"/>
    </source>
</evidence>
<reference evidence="2 3" key="1">
    <citation type="submission" date="2024-03" db="EMBL/GenBank/DDBJ databases">
        <title>Draft genome sequence of Pseudonocardia nematodicida JCM 31783.</title>
        <authorList>
            <person name="Butdee W."/>
            <person name="Duangmal K."/>
        </authorList>
    </citation>
    <scope>NUCLEOTIDE SEQUENCE [LARGE SCALE GENOMIC DNA]</scope>
    <source>
        <strain evidence="2 3">JCM 31783</strain>
    </source>
</reference>
<dbReference type="PANTHER" id="PTHR43798">
    <property type="entry name" value="MONOACYLGLYCEROL LIPASE"/>
    <property type="match status" value="1"/>
</dbReference>
<dbReference type="InterPro" id="IPR029058">
    <property type="entry name" value="AB_hydrolase_fold"/>
</dbReference>
<dbReference type="Pfam" id="PF00561">
    <property type="entry name" value="Abhydrolase_1"/>
    <property type="match status" value="1"/>
</dbReference>
<organism evidence="2 3">
    <name type="scientific">Pseudonocardia nematodicida</name>
    <dbReference type="NCBI Taxonomy" id="1206997"/>
    <lineage>
        <taxon>Bacteria</taxon>
        <taxon>Bacillati</taxon>
        <taxon>Actinomycetota</taxon>
        <taxon>Actinomycetes</taxon>
        <taxon>Pseudonocardiales</taxon>
        <taxon>Pseudonocardiaceae</taxon>
        <taxon>Pseudonocardia</taxon>
    </lineage>
</organism>
<feature type="domain" description="AB hydrolase-1" evidence="1">
    <location>
        <begin position="35"/>
        <end position="291"/>
    </location>
</feature>
<comment type="caution">
    <text evidence="2">The sequence shown here is derived from an EMBL/GenBank/DDBJ whole genome shotgun (WGS) entry which is preliminary data.</text>
</comment>
<accession>A0ABV1KIK1</accession>
<keyword evidence="3" id="KW-1185">Reference proteome</keyword>
<protein>
    <submittedName>
        <fullName evidence="2">Alpha/beta hydrolase</fullName>
    </submittedName>
</protein>
<proteinExistence type="predicted"/>
<dbReference type="InterPro" id="IPR050266">
    <property type="entry name" value="AB_hydrolase_sf"/>
</dbReference>
<evidence type="ECO:0000313" key="3">
    <source>
        <dbReference type="Proteomes" id="UP001494902"/>
    </source>
</evidence>
<sequence length="306" mass="33315">MYDDFTPFDLTVGPADGGHPTDRVRIHGVHGGEGPPVLLLHGFPQTHAMWAPVAEDLARDHTVVVTDLRGYGASGRPEPRDDHAGYSFRAMAADQVEVMERLGYDRFAVLGHDRGARVTHRMLLDHPARVERAALLDILPTGYVYDHTDRRLATAYYHWFLFIQPADLPERLLSGDPIGYLHTALGGWGSGLDAHPVEAVADYERAFADPAARHAMMEDYRAGASIDLEHDAASAAGGIRISAPTLVLWGEQGVVGGNAESPLEVWRREAADPGLVEGEPVAGAGHFLVDEQPAVTTASLRRFLNR</sequence>
<gene>
    <name evidence="2" type="ORF">WIS52_27270</name>
</gene>
<dbReference type="EMBL" id="JBEDNQ010000013">
    <property type="protein sequence ID" value="MEQ3554184.1"/>
    <property type="molecule type" value="Genomic_DNA"/>
</dbReference>
<dbReference type="SUPFAM" id="SSF53474">
    <property type="entry name" value="alpha/beta-Hydrolases"/>
    <property type="match status" value="1"/>
</dbReference>
<dbReference type="GO" id="GO:0016787">
    <property type="term" value="F:hydrolase activity"/>
    <property type="evidence" value="ECO:0007669"/>
    <property type="project" value="UniProtKB-KW"/>
</dbReference>
<keyword evidence="2" id="KW-0378">Hydrolase</keyword>
<name>A0ABV1KIK1_9PSEU</name>
<dbReference type="InterPro" id="IPR000073">
    <property type="entry name" value="AB_hydrolase_1"/>
</dbReference>
<dbReference type="Proteomes" id="UP001494902">
    <property type="component" value="Unassembled WGS sequence"/>
</dbReference>
<dbReference type="RefSeq" id="WP_349301253.1">
    <property type="nucleotide sequence ID" value="NZ_JBEDNQ010000013.1"/>
</dbReference>
<evidence type="ECO:0000313" key="2">
    <source>
        <dbReference type="EMBL" id="MEQ3554184.1"/>
    </source>
</evidence>
<dbReference type="Gene3D" id="3.40.50.1820">
    <property type="entry name" value="alpha/beta hydrolase"/>
    <property type="match status" value="1"/>
</dbReference>